<dbReference type="AlphaFoldDB" id="A0A0V1MLN8"/>
<organism evidence="1 2">
    <name type="scientific">Trichinella papuae</name>
    <dbReference type="NCBI Taxonomy" id="268474"/>
    <lineage>
        <taxon>Eukaryota</taxon>
        <taxon>Metazoa</taxon>
        <taxon>Ecdysozoa</taxon>
        <taxon>Nematoda</taxon>
        <taxon>Enoplea</taxon>
        <taxon>Dorylaimia</taxon>
        <taxon>Trichinellida</taxon>
        <taxon>Trichinellidae</taxon>
        <taxon>Trichinella</taxon>
    </lineage>
</organism>
<sequence length="209" mass="24591">MALCVIDFNLWNKVPYSAFRSDLPSYRILRDELDDQIRRKTDNENTLVDALHKVSAVVRIKVQQHSTSNEHLDIVHGLEALETPPEAYQAFLMPMTLPRLPRELTMKWKRGRTDEKNSLKELLTFLKAEIRIRERYGSFDSSARVDSEIQNHQIWNCPKFVRINTGERQVIARKRGLCCVCLMRCHRVFECKSKRSCTKPRCTEQDHYI</sequence>
<proteinExistence type="predicted"/>
<protein>
    <submittedName>
        <fullName evidence="1">Uncharacterized protein</fullName>
    </submittedName>
</protein>
<dbReference type="Proteomes" id="UP000054843">
    <property type="component" value="Unassembled WGS sequence"/>
</dbReference>
<reference evidence="1 2" key="1">
    <citation type="submission" date="2015-01" db="EMBL/GenBank/DDBJ databases">
        <title>Evolution of Trichinella species and genotypes.</title>
        <authorList>
            <person name="Korhonen P.K."/>
            <person name="Edoardo P."/>
            <person name="Giuseppe L.R."/>
            <person name="Gasser R.B."/>
        </authorList>
    </citation>
    <scope>NUCLEOTIDE SEQUENCE [LARGE SCALE GENOMIC DNA]</scope>
    <source>
        <strain evidence="1">ISS1980</strain>
    </source>
</reference>
<accession>A0A0V1MLN8</accession>
<comment type="caution">
    <text evidence="1">The sequence shown here is derived from an EMBL/GenBank/DDBJ whole genome shotgun (WGS) entry which is preliminary data.</text>
</comment>
<keyword evidence="2" id="KW-1185">Reference proteome</keyword>
<evidence type="ECO:0000313" key="2">
    <source>
        <dbReference type="Proteomes" id="UP000054843"/>
    </source>
</evidence>
<dbReference type="OrthoDB" id="5933503at2759"/>
<dbReference type="EMBL" id="JYDO01000078">
    <property type="protein sequence ID" value="KRZ72466.1"/>
    <property type="molecule type" value="Genomic_DNA"/>
</dbReference>
<evidence type="ECO:0000313" key="1">
    <source>
        <dbReference type="EMBL" id="KRZ72466.1"/>
    </source>
</evidence>
<name>A0A0V1MLN8_9BILA</name>
<gene>
    <name evidence="1" type="ORF">T10_3439</name>
</gene>